<name>A0A0E9UWP9_ANGAN</name>
<dbReference type="EMBL" id="GBXM01039189">
    <property type="protein sequence ID" value="JAH69388.1"/>
    <property type="molecule type" value="Transcribed_RNA"/>
</dbReference>
<dbReference type="AlphaFoldDB" id="A0A0E9UWP9"/>
<organism evidence="1">
    <name type="scientific">Anguilla anguilla</name>
    <name type="common">European freshwater eel</name>
    <name type="synonym">Muraena anguilla</name>
    <dbReference type="NCBI Taxonomy" id="7936"/>
    <lineage>
        <taxon>Eukaryota</taxon>
        <taxon>Metazoa</taxon>
        <taxon>Chordata</taxon>
        <taxon>Craniata</taxon>
        <taxon>Vertebrata</taxon>
        <taxon>Euteleostomi</taxon>
        <taxon>Actinopterygii</taxon>
        <taxon>Neopterygii</taxon>
        <taxon>Teleostei</taxon>
        <taxon>Anguilliformes</taxon>
        <taxon>Anguillidae</taxon>
        <taxon>Anguilla</taxon>
    </lineage>
</organism>
<sequence length="40" mass="4495">MLCNGPDRICSIEVVKPLGKVSILQLAVIYFRELRASSKF</sequence>
<reference evidence="1" key="2">
    <citation type="journal article" date="2015" name="Fish Shellfish Immunol.">
        <title>Early steps in the European eel (Anguilla anguilla)-Vibrio vulnificus interaction in the gills: Role of the RtxA13 toxin.</title>
        <authorList>
            <person name="Callol A."/>
            <person name="Pajuelo D."/>
            <person name="Ebbesson L."/>
            <person name="Teles M."/>
            <person name="MacKenzie S."/>
            <person name="Amaro C."/>
        </authorList>
    </citation>
    <scope>NUCLEOTIDE SEQUENCE</scope>
</reference>
<evidence type="ECO:0000313" key="1">
    <source>
        <dbReference type="EMBL" id="JAH69388.1"/>
    </source>
</evidence>
<proteinExistence type="predicted"/>
<accession>A0A0E9UWP9</accession>
<reference evidence="1" key="1">
    <citation type="submission" date="2014-11" db="EMBL/GenBank/DDBJ databases">
        <authorList>
            <person name="Amaro Gonzalez C."/>
        </authorList>
    </citation>
    <scope>NUCLEOTIDE SEQUENCE</scope>
</reference>
<protein>
    <submittedName>
        <fullName evidence="1">Uncharacterized protein</fullName>
    </submittedName>
</protein>